<evidence type="ECO:0000256" key="12">
    <source>
        <dbReference type="RuleBase" id="RU361175"/>
    </source>
</evidence>
<dbReference type="PANTHER" id="PTHR10353:SF36">
    <property type="entry name" value="LP05116P"/>
    <property type="match status" value="1"/>
</dbReference>
<evidence type="ECO:0000256" key="4">
    <source>
        <dbReference type="ARBA" id="ARBA00022801"/>
    </source>
</evidence>
<dbReference type="NCBIfam" id="TIGR03356">
    <property type="entry name" value="BGL"/>
    <property type="match status" value="1"/>
</dbReference>
<feature type="binding site" evidence="10">
    <location>
        <position position="135"/>
    </location>
    <ligand>
        <name>substrate</name>
    </ligand>
</feature>
<dbReference type="InterPro" id="IPR017853">
    <property type="entry name" value="GH"/>
</dbReference>
<organism evidence="13 14">
    <name type="scientific">Actinophytocola xanthii</name>
    <dbReference type="NCBI Taxonomy" id="1912961"/>
    <lineage>
        <taxon>Bacteria</taxon>
        <taxon>Bacillati</taxon>
        <taxon>Actinomycetota</taxon>
        <taxon>Actinomycetes</taxon>
        <taxon>Pseudonocardiales</taxon>
        <taxon>Pseudonocardiaceae</taxon>
    </lineage>
</organism>
<gene>
    <name evidence="13" type="ORF">BU204_04520</name>
</gene>
<feature type="binding site" evidence="10">
    <location>
        <position position="179"/>
    </location>
    <ligand>
        <name>substrate</name>
    </ligand>
</feature>
<keyword evidence="8" id="KW-0624">Polysaccharide degradation</keyword>
<sequence length="473" mass="51601">MTMSVLPSSVESSTAAPSLQFPTGFVWGAATASFQVEGSTAADGRTDSIWDEFCRRPGAVVNGDCGEPGADHYRRYAQDVELMSSLGLGAYRFSVAWPRVRPSGGSLNEAGLDFYERLVDTLLAAGIQPWATLYHWDLPQALEEQGGWTSRDTAYRFADYVTSVVERLGDRVAGWMTLNEPWCAAFLGYASGRHAPGVTSPTATVAAVHHLLLGHGLAMERLRAGTSAPAGITLNLFPVRAQSASAEDTEAARRVDALQNRIFLDPVLRGGYPADVLQDLAPYGLPQLIQDGDPEIIGAPVDLLGVNYYRALLVAAPEPGTEHDGSPSEWIGAEGVRFLESGSPRTSMGWEVQPEGLTELLVHLHSAYPRVPLYVTENGAAYPDEMTPSETVLDHDRIAFLDGHLRAAHAAIEHGVDLRGYFYWSLLDNLEWAEGYSKRFGLVHVDFETQRRIVKESGRWYADVISRNGLPAE</sequence>
<evidence type="ECO:0000256" key="5">
    <source>
        <dbReference type="ARBA" id="ARBA00023001"/>
    </source>
</evidence>
<dbReference type="PANTHER" id="PTHR10353">
    <property type="entry name" value="GLYCOSYL HYDROLASE"/>
    <property type="match status" value="1"/>
</dbReference>
<keyword evidence="6" id="KW-0119">Carbohydrate metabolism</keyword>
<dbReference type="PRINTS" id="PR00131">
    <property type="entry name" value="GLHYDRLASE1"/>
</dbReference>
<feature type="active site" description="Proton donor" evidence="9">
    <location>
        <position position="180"/>
    </location>
</feature>
<keyword evidence="5" id="KW-0136">Cellulose degradation</keyword>
<comment type="caution">
    <text evidence="13">The sequence shown here is derived from an EMBL/GenBank/DDBJ whole genome shotgun (WGS) entry which is preliminary data.</text>
</comment>
<dbReference type="AlphaFoldDB" id="A0A1Q8CWP4"/>
<dbReference type="Gene3D" id="3.20.20.80">
    <property type="entry name" value="Glycosidases"/>
    <property type="match status" value="1"/>
</dbReference>
<dbReference type="Proteomes" id="UP000185596">
    <property type="component" value="Unassembled WGS sequence"/>
</dbReference>
<evidence type="ECO:0000313" key="14">
    <source>
        <dbReference type="Proteomes" id="UP000185596"/>
    </source>
</evidence>
<dbReference type="InterPro" id="IPR017736">
    <property type="entry name" value="Glyco_hydro_1_beta-glucosidase"/>
</dbReference>
<keyword evidence="14" id="KW-1185">Reference proteome</keyword>
<dbReference type="GO" id="GO:0005829">
    <property type="term" value="C:cytosol"/>
    <property type="evidence" value="ECO:0007669"/>
    <property type="project" value="TreeGrafter"/>
</dbReference>
<protein>
    <recommendedName>
        <fullName evidence="3 12">Beta-glucosidase</fullName>
        <ecNumber evidence="3 12">3.2.1.21</ecNumber>
    </recommendedName>
</protein>
<evidence type="ECO:0000256" key="7">
    <source>
        <dbReference type="ARBA" id="ARBA00023295"/>
    </source>
</evidence>
<dbReference type="SUPFAM" id="SSF51445">
    <property type="entry name" value="(Trans)glycosidases"/>
    <property type="match status" value="1"/>
</dbReference>
<evidence type="ECO:0000256" key="1">
    <source>
        <dbReference type="ARBA" id="ARBA00000448"/>
    </source>
</evidence>
<feature type="binding site" evidence="10">
    <location>
        <position position="309"/>
    </location>
    <ligand>
        <name>substrate</name>
    </ligand>
</feature>
<evidence type="ECO:0000313" key="13">
    <source>
        <dbReference type="EMBL" id="OLF18768.1"/>
    </source>
</evidence>
<dbReference type="STRING" id="1912961.BU204_04520"/>
<dbReference type="InterPro" id="IPR001360">
    <property type="entry name" value="Glyco_hydro_1"/>
</dbReference>
<reference evidence="13 14" key="1">
    <citation type="submission" date="2016-12" db="EMBL/GenBank/DDBJ databases">
        <title>The draft genome sequence of Actinophytocola sp. 11-183.</title>
        <authorList>
            <person name="Wang W."/>
            <person name="Yuan L."/>
        </authorList>
    </citation>
    <scope>NUCLEOTIDE SEQUENCE [LARGE SCALE GENOMIC DNA]</scope>
    <source>
        <strain evidence="13 14">11-183</strain>
    </source>
</reference>
<evidence type="ECO:0000256" key="9">
    <source>
        <dbReference type="PIRSR" id="PIRSR617736-1"/>
    </source>
</evidence>
<dbReference type="EC" id="3.2.1.21" evidence="3 12"/>
<dbReference type="GO" id="GO:0008422">
    <property type="term" value="F:beta-glucosidase activity"/>
    <property type="evidence" value="ECO:0007669"/>
    <property type="project" value="UniProtKB-EC"/>
</dbReference>
<evidence type="ECO:0000256" key="2">
    <source>
        <dbReference type="ARBA" id="ARBA00010838"/>
    </source>
</evidence>
<dbReference type="InterPro" id="IPR018120">
    <property type="entry name" value="Glyco_hydro_1_AS"/>
</dbReference>
<accession>A0A1Q8CWP4</accession>
<proteinExistence type="inferred from homology"/>
<evidence type="ECO:0000256" key="11">
    <source>
        <dbReference type="PROSITE-ProRule" id="PRU10055"/>
    </source>
</evidence>
<feature type="binding site" evidence="10">
    <location>
        <position position="35"/>
    </location>
    <ligand>
        <name>substrate</name>
    </ligand>
</feature>
<feature type="active site" description="Nucleophile" evidence="9 11">
    <location>
        <position position="377"/>
    </location>
</feature>
<keyword evidence="7 12" id="KW-0326">Glycosidase</keyword>
<feature type="binding site" evidence="10">
    <location>
        <begin position="431"/>
        <end position="432"/>
    </location>
    <ligand>
        <name>substrate</name>
    </ligand>
</feature>
<dbReference type="EMBL" id="MSIE01000005">
    <property type="protein sequence ID" value="OLF18768.1"/>
    <property type="molecule type" value="Genomic_DNA"/>
</dbReference>
<dbReference type="PROSITE" id="PS00572">
    <property type="entry name" value="GLYCOSYL_HYDROL_F1_1"/>
    <property type="match status" value="1"/>
</dbReference>
<evidence type="ECO:0000256" key="8">
    <source>
        <dbReference type="ARBA" id="ARBA00023326"/>
    </source>
</evidence>
<feature type="binding site" evidence="10">
    <location>
        <position position="424"/>
    </location>
    <ligand>
        <name>substrate</name>
    </ligand>
</feature>
<dbReference type="PROSITE" id="PS00653">
    <property type="entry name" value="GLYCOSYL_HYDROL_F1_2"/>
    <property type="match status" value="1"/>
</dbReference>
<comment type="similarity">
    <text evidence="2 12">Belongs to the glycosyl hydrolase 1 family.</text>
</comment>
<evidence type="ECO:0000256" key="3">
    <source>
        <dbReference type="ARBA" id="ARBA00012744"/>
    </source>
</evidence>
<comment type="catalytic activity">
    <reaction evidence="1 12">
        <text>Hydrolysis of terminal, non-reducing beta-D-glucosyl residues with release of beta-D-glucose.</text>
        <dbReference type="EC" id="3.2.1.21"/>
    </reaction>
</comment>
<evidence type="ECO:0000256" key="10">
    <source>
        <dbReference type="PIRSR" id="PIRSR617736-2"/>
    </source>
</evidence>
<name>A0A1Q8CWP4_9PSEU</name>
<keyword evidence="4 12" id="KW-0378">Hydrolase</keyword>
<evidence type="ECO:0000256" key="6">
    <source>
        <dbReference type="ARBA" id="ARBA00023277"/>
    </source>
</evidence>
<dbReference type="GO" id="GO:0030245">
    <property type="term" value="P:cellulose catabolic process"/>
    <property type="evidence" value="ECO:0007669"/>
    <property type="project" value="UniProtKB-KW"/>
</dbReference>
<dbReference type="Pfam" id="PF00232">
    <property type="entry name" value="Glyco_hydro_1"/>
    <property type="match status" value="1"/>
</dbReference>
<dbReference type="InterPro" id="IPR033132">
    <property type="entry name" value="GH_1_N_CS"/>
</dbReference>
<dbReference type="FunFam" id="3.20.20.80:FF:000004">
    <property type="entry name" value="Beta-glucosidase 6-phospho-beta-glucosidase"/>
    <property type="match status" value="1"/>
</dbReference>